<evidence type="ECO:0000256" key="13">
    <source>
        <dbReference type="PROSITE-ProRule" id="PRU00221"/>
    </source>
</evidence>
<feature type="repeat" description="WD" evidence="13">
    <location>
        <begin position="106"/>
        <end position="138"/>
    </location>
</feature>
<keyword evidence="16" id="KW-1185">Reference proteome</keyword>
<gene>
    <name evidence="15" type="ORF">NEMVEDRAFT_v1g110220</name>
</gene>
<dbReference type="SMART" id="SM00320">
    <property type="entry name" value="WD40"/>
    <property type="match status" value="4"/>
</dbReference>
<dbReference type="PROSITE" id="PS00678">
    <property type="entry name" value="WD_REPEATS_1"/>
    <property type="match status" value="1"/>
</dbReference>
<comment type="similarity">
    <text evidence="11">Belongs to the WD repeat DCAF12 family.</text>
</comment>
<dbReference type="eggNOG" id="ENOG502QR7U">
    <property type="taxonomic scope" value="Eukaryota"/>
</dbReference>
<dbReference type="EMBL" id="DS469605">
    <property type="protein sequence ID" value="EDO39558.1"/>
    <property type="molecule type" value="Genomic_DNA"/>
</dbReference>
<evidence type="ECO:0000256" key="4">
    <source>
        <dbReference type="ARBA" id="ARBA00022490"/>
    </source>
</evidence>
<comment type="function">
    <text evidence="10">Substrate-recognition component of a DCX (DDB1-CUL4-X-box) E3 ubiquitin-protein ligase complex of the DesCEND (destruction via C-end degrons) pathway, which recognizes a C-degron located at the extreme C terminus of target proteins, leading to their ubiquitination and degradation. The C-degron recognized by the DesCEND pathway is usually a motif of less than ten residues and can be present in full-length proteins, truncated proteins or proteolytically cleaved forms. The DCX(DCAF12) complex specifically recognizes proteins with a diglutamate (Glu-Glu) at the C-terminus leading to their ubiquitination and degradation. Also directly recognizes the C-terminal glutamate-leucine (Glu-Leu) degron as an alternative degron in proteins leading to their ubiquitination and degradation.</text>
</comment>
<keyword evidence="8" id="KW-0206">Cytoskeleton</keyword>
<keyword evidence="4" id="KW-0963">Cytoplasm</keyword>
<keyword evidence="5 13" id="KW-0853">WD repeat</keyword>
<keyword evidence="6" id="KW-0677">Repeat</keyword>
<dbReference type="PhylomeDB" id="A7S9R8"/>
<dbReference type="AlphaFoldDB" id="A7S9R8"/>
<name>A7S9R8_NEMVE</name>
<evidence type="ECO:0000256" key="1">
    <source>
        <dbReference type="ARBA" id="ARBA00004123"/>
    </source>
</evidence>
<evidence type="ECO:0000256" key="6">
    <source>
        <dbReference type="ARBA" id="ARBA00022737"/>
    </source>
</evidence>
<dbReference type="GO" id="GO:0080008">
    <property type="term" value="C:Cul4-RING E3 ubiquitin ligase complex"/>
    <property type="evidence" value="ECO:0000318"/>
    <property type="project" value="GO_Central"/>
</dbReference>
<dbReference type="HOGENOM" id="CLU_020124_0_0_1"/>
<dbReference type="FunFam" id="2.130.10.10:FF:001190">
    <property type="entry name" value="DDB1 and CUL4 associated factor 12"/>
    <property type="match status" value="1"/>
</dbReference>
<evidence type="ECO:0000259" key="14">
    <source>
        <dbReference type="Pfam" id="PF23760"/>
    </source>
</evidence>
<dbReference type="PROSITE" id="PS50082">
    <property type="entry name" value="WD_REPEATS_2"/>
    <property type="match status" value="1"/>
</dbReference>
<dbReference type="SUPFAM" id="SSF50978">
    <property type="entry name" value="WD40 repeat-like"/>
    <property type="match status" value="1"/>
</dbReference>
<comment type="subunit">
    <text evidence="12">Component of the DCX(DCAF12) E3 ubiquitin ligase complex, at least composed of CUL4 (CUL4A or CUL4B), DDB1, DCAF12 and RBX1.</text>
</comment>
<evidence type="ECO:0000256" key="7">
    <source>
        <dbReference type="ARBA" id="ARBA00022786"/>
    </source>
</evidence>
<comment type="subcellular location">
    <subcellularLocation>
        <location evidence="2">Cytoplasm</location>
        <location evidence="2">Cytoskeleton</location>
        <location evidence="2">Microtubule organizing center</location>
        <location evidence="2">Centrosome</location>
    </subcellularLocation>
    <subcellularLocation>
        <location evidence="1">Nucleus</location>
    </subcellularLocation>
</comment>
<dbReference type="InterPro" id="IPR056151">
    <property type="entry name" value="Beta-prop_DCAF12"/>
</dbReference>
<evidence type="ECO:0000256" key="2">
    <source>
        <dbReference type="ARBA" id="ARBA00004300"/>
    </source>
</evidence>
<dbReference type="InParanoid" id="A7S9R8"/>
<dbReference type="PANTHER" id="PTHR19860">
    <property type="entry name" value="DDB1- AND CUL4-ASSOCIATED FACTOR 12-RELATED"/>
    <property type="match status" value="1"/>
</dbReference>
<dbReference type="Proteomes" id="UP000001593">
    <property type="component" value="Unassembled WGS sequence"/>
</dbReference>
<protein>
    <recommendedName>
        <fullName evidence="14">DDB1- and CUL4-associated factor 12 beta-propeller domain-containing protein</fullName>
    </recommendedName>
</protein>
<dbReference type="Pfam" id="PF23760">
    <property type="entry name" value="Beta-prop_DCAF12"/>
    <property type="match status" value="1"/>
</dbReference>
<evidence type="ECO:0000256" key="5">
    <source>
        <dbReference type="ARBA" id="ARBA00022574"/>
    </source>
</evidence>
<evidence type="ECO:0000256" key="11">
    <source>
        <dbReference type="ARBA" id="ARBA00038022"/>
    </source>
</evidence>
<keyword evidence="7" id="KW-0833">Ubl conjugation pathway</keyword>
<dbReference type="FunCoup" id="A7S9R8">
    <property type="interactions" value="150"/>
</dbReference>
<evidence type="ECO:0000313" key="16">
    <source>
        <dbReference type="Proteomes" id="UP000001593"/>
    </source>
</evidence>
<feature type="domain" description="DDB1- and CUL4-associated factor 12 beta-propeller" evidence="14">
    <location>
        <begin position="3"/>
        <end position="357"/>
    </location>
</feature>
<evidence type="ECO:0000256" key="12">
    <source>
        <dbReference type="ARBA" id="ARBA00038623"/>
    </source>
</evidence>
<organism evidence="15 16">
    <name type="scientific">Nematostella vectensis</name>
    <name type="common">Starlet sea anemone</name>
    <dbReference type="NCBI Taxonomy" id="45351"/>
    <lineage>
        <taxon>Eukaryota</taxon>
        <taxon>Metazoa</taxon>
        <taxon>Cnidaria</taxon>
        <taxon>Anthozoa</taxon>
        <taxon>Hexacorallia</taxon>
        <taxon>Actiniaria</taxon>
        <taxon>Edwardsiidae</taxon>
        <taxon>Nematostella</taxon>
    </lineage>
</organism>
<dbReference type="InterPro" id="IPR001680">
    <property type="entry name" value="WD40_rpt"/>
</dbReference>
<evidence type="ECO:0000256" key="3">
    <source>
        <dbReference type="ARBA" id="ARBA00004906"/>
    </source>
</evidence>
<reference evidence="15 16" key="1">
    <citation type="journal article" date="2007" name="Science">
        <title>Sea anemone genome reveals ancestral eumetazoan gene repertoire and genomic organization.</title>
        <authorList>
            <person name="Putnam N.H."/>
            <person name="Srivastava M."/>
            <person name="Hellsten U."/>
            <person name="Dirks B."/>
            <person name="Chapman J."/>
            <person name="Salamov A."/>
            <person name="Terry A."/>
            <person name="Shapiro H."/>
            <person name="Lindquist E."/>
            <person name="Kapitonov V.V."/>
            <person name="Jurka J."/>
            <person name="Genikhovich G."/>
            <person name="Grigoriev I.V."/>
            <person name="Lucas S.M."/>
            <person name="Steele R.E."/>
            <person name="Finnerty J.R."/>
            <person name="Technau U."/>
            <person name="Martindale M.Q."/>
            <person name="Rokhsar D.S."/>
        </authorList>
    </citation>
    <scope>NUCLEOTIDE SEQUENCE [LARGE SCALE GENOMIC DNA]</scope>
    <source>
        <strain evidence="16">CH2 X CH6</strain>
    </source>
</reference>
<keyword evidence="9" id="KW-0539">Nucleus</keyword>
<dbReference type="GO" id="GO:0005813">
    <property type="term" value="C:centrosome"/>
    <property type="evidence" value="ECO:0007669"/>
    <property type="project" value="UniProtKB-SubCell"/>
</dbReference>
<dbReference type="STRING" id="45351.A7S9R8"/>
<dbReference type="InterPro" id="IPR036322">
    <property type="entry name" value="WD40_repeat_dom_sf"/>
</dbReference>
<dbReference type="InterPro" id="IPR015943">
    <property type="entry name" value="WD40/YVTN_repeat-like_dom_sf"/>
</dbReference>
<comment type="pathway">
    <text evidence="3">Protein modification; protein ubiquitination.</text>
</comment>
<proteinExistence type="inferred from homology"/>
<sequence>RKIPYLLKPTKISLEQSDKVFASQWLDEQKVVCGTKSNQLYVIDMKTKKRVNIPTLEGSEESVMPDVSTGIHDIQINEKKLLATSGENPNHLAVYRIPTFDPVCVGEAHTDWVFATEWIDNNHVTTGSRDGSIALWEIPVMCSATPASSLPGIRPPVIAPLSTLKSNLSTNRIRDLAFNNKTGHLAALSPLAFIHIWDMISEKQVIPLPFHHENVCLAFQEECSLYAVGSQSHVSLLDAKTSKPIHNVMTNDIGAGVRSVSFKDMMVTIGTGHGSVYFYDIRANRFLSKPTQELFYLRSGKGWLRPDSTLFDYFTDQDTECFRNAIYTHCYDPTGTKLFTAGGPLALVLYGNYAALWE</sequence>
<evidence type="ECO:0000256" key="9">
    <source>
        <dbReference type="ARBA" id="ARBA00023242"/>
    </source>
</evidence>
<accession>A7S9R8</accession>
<dbReference type="Gene3D" id="2.130.10.10">
    <property type="entry name" value="YVTN repeat-like/Quinoprotein amine dehydrogenase"/>
    <property type="match status" value="2"/>
</dbReference>
<evidence type="ECO:0000313" key="15">
    <source>
        <dbReference type="EMBL" id="EDO39558.1"/>
    </source>
</evidence>
<feature type="non-terminal residue" evidence="15">
    <location>
        <position position="358"/>
    </location>
</feature>
<dbReference type="InterPro" id="IPR051191">
    <property type="entry name" value="DCAF12"/>
</dbReference>
<evidence type="ECO:0000256" key="8">
    <source>
        <dbReference type="ARBA" id="ARBA00023212"/>
    </source>
</evidence>
<dbReference type="OMA" id="GGEQYGW"/>
<dbReference type="GO" id="GO:0005634">
    <property type="term" value="C:nucleus"/>
    <property type="evidence" value="ECO:0007669"/>
    <property type="project" value="UniProtKB-SubCell"/>
</dbReference>
<dbReference type="InterPro" id="IPR019775">
    <property type="entry name" value="WD40_repeat_CS"/>
</dbReference>
<dbReference type="PANTHER" id="PTHR19860:SF16">
    <property type="entry name" value="DDB1- AND CUL4-ASSOCIATED FACTOR 12"/>
    <property type="match status" value="1"/>
</dbReference>
<evidence type="ECO:0000256" key="10">
    <source>
        <dbReference type="ARBA" id="ARBA00037373"/>
    </source>
</evidence>